<gene>
    <name evidence="1" type="ORF">MRATA1EN22A_LOCUS8059</name>
</gene>
<reference evidence="1" key="1">
    <citation type="submission" date="2023-05" db="EMBL/GenBank/DDBJ databases">
        <authorList>
            <consortium name="ELIXIR-Norway"/>
        </authorList>
    </citation>
    <scope>NUCLEOTIDE SEQUENCE</scope>
</reference>
<organism evidence="1 2">
    <name type="scientific">Rangifer tarandus platyrhynchus</name>
    <name type="common">Svalbard reindeer</name>
    <dbReference type="NCBI Taxonomy" id="3082113"/>
    <lineage>
        <taxon>Eukaryota</taxon>
        <taxon>Metazoa</taxon>
        <taxon>Chordata</taxon>
        <taxon>Craniata</taxon>
        <taxon>Vertebrata</taxon>
        <taxon>Euteleostomi</taxon>
        <taxon>Mammalia</taxon>
        <taxon>Eutheria</taxon>
        <taxon>Laurasiatheria</taxon>
        <taxon>Artiodactyla</taxon>
        <taxon>Ruminantia</taxon>
        <taxon>Pecora</taxon>
        <taxon>Cervidae</taxon>
        <taxon>Odocoileinae</taxon>
        <taxon>Rangifer</taxon>
    </lineage>
</organism>
<dbReference type="Proteomes" id="UP001162501">
    <property type="component" value="Chromosome 19"/>
</dbReference>
<reference evidence="1" key="2">
    <citation type="submission" date="2025-03" db="EMBL/GenBank/DDBJ databases">
        <authorList>
            <consortium name="ELIXIR-Norway"/>
            <consortium name="Elixir Norway"/>
        </authorList>
    </citation>
    <scope>NUCLEOTIDE SEQUENCE</scope>
</reference>
<evidence type="ECO:0000313" key="1">
    <source>
        <dbReference type="EMBL" id="CAM9831216.1"/>
    </source>
</evidence>
<accession>A0AC59YNQ2</accession>
<name>A0AC59YNQ2_RANTA</name>
<sequence length="124" mass="13202">MMLPDLSDLWAHLGSTSRLLSAHGCPGDPRGQGAEIAACEVTGTLMHSRQCRKDATPLAAPKNEATLPERWQEAGLEEARLFSPRMPCLRWGASRSPGQSRAAGTRKRPPGAGCRACSLQLGAP</sequence>
<dbReference type="EMBL" id="OX596103">
    <property type="protein sequence ID" value="CAM9831216.1"/>
    <property type="molecule type" value="Genomic_DNA"/>
</dbReference>
<evidence type="ECO:0000313" key="2">
    <source>
        <dbReference type="Proteomes" id="UP001162501"/>
    </source>
</evidence>
<protein>
    <submittedName>
        <fullName evidence="1">Uncharacterized protein</fullName>
    </submittedName>
</protein>
<proteinExistence type="predicted"/>